<evidence type="ECO:0000313" key="1">
    <source>
        <dbReference type="EMBL" id="MDN3295099.1"/>
    </source>
</evidence>
<comment type="caution">
    <text evidence="1">The sequence shown here is derived from an EMBL/GenBank/DDBJ whole genome shotgun (WGS) entry which is preliminary data.</text>
</comment>
<dbReference type="EMBL" id="JAUEPL010000017">
    <property type="protein sequence ID" value="MDN3295099.1"/>
    <property type="molecule type" value="Genomic_DNA"/>
</dbReference>
<dbReference type="RefSeq" id="WP_290112154.1">
    <property type="nucleotide sequence ID" value="NZ_JAUEPL010000017.1"/>
</dbReference>
<sequence length="238" mass="25295">MRRPTARLALAAFAALALVVTAIAVQLGVSRPATAAAGQTAAVNGGPETFTQQLPTGGASQYTTPLERCHTSPSYPLAGRNPILDEPLTTSFTANVPLSVSVRADSTTGYGLRELVFTNRSGKPVHLDCGVLVFLAPSGSDQHHYGASQPFGHPQQDFVEVKRGDGTSYYIARLGFHDVALPQRGIDPGHTWVYKLGGPNQGAVPLETTRDSIRFTADLTVSSNTDLVKKYGTTRYAN</sequence>
<keyword evidence="2" id="KW-1185">Reference proteome</keyword>
<dbReference type="Proteomes" id="UP001174050">
    <property type="component" value="Unassembled WGS sequence"/>
</dbReference>
<name>A0ABT7Z6I2_9ACTN</name>
<reference evidence="1" key="1">
    <citation type="submission" date="2023-06" db="EMBL/GenBank/DDBJ databases">
        <title>WGS-Sequencing of Streptomyces ficellus isolate 21 collected from sand in Gara Djebilet Iron Mine in Algeria.</title>
        <authorList>
            <person name="Zegers G.P."/>
            <person name="Gomez A."/>
            <person name="Gueddou A."/>
            <person name="Zahara A.F."/>
            <person name="Worth M."/>
            <person name="Sevigny J.L."/>
            <person name="Tisa L."/>
        </authorList>
    </citation>
    <scope>NUCLEOTIDE SEQUENCE</scope>
    <source>
        <strain evidence="1">AS11</strain>
    </source>
</reference>
<evidence type="ECO:0000313" key="2">
    <source>
        <dbReference type="Proteomes" id="UP001174050"/>
    </source>
</evidence>
<proteinExistence type="predicted"/>
<organism evidence="1 2">
    <name type="scientific">Streptomyces ficellus</name>
    <dbReference type="NCBI Taxonomy" id="1977088"/>
    <lineage>
        <taxon>Bacteria</taxon>
        <taxon>Bacillati</taxon>
        <taxon>Actinomycetota</taxon>
        <taxon>Actinomycetes</taxon>
        <taxon>Kitasatosporales</taxon>
        <taxon>Streptomycetaceae</taxon>
        <taxon>Streptomyces</taxon>
    </lineage>
</organism>
<protein>
    <submittedName>
        <fullName evidence="1">Uncharacterized protein</fullName>
    </submittedName>
</protein>
<gene>
    <name evidence="1" type="ORF">QWM81_13750</name>
</gene>
<accession>A0ABT7Z6I2</accession>